<feature type="region of interest" description="Disordered" evidence="1">
    <location>
        <begin position="21"/>
        <end position="42"/>
    </location>
</feature>
<evidence type="ECO:0000259" key="2">
    <source>
        <dbReference type="Pfam" id="PF06985"/>
    </source>
</evidence>
<organism evidence="3 4">
    <name type="scientific">Pseudoneurospora amorphoporcata</name>
    <dbReference type="NCBI Taxonomy" id="241081"/>
    <lineage>
        <taxon>Eukaryota</taxon>
        <taxon>Fungi</taxon>
        <taxon>Dikarya</taxon>
        <taxon>Ascomycota</taxon>
        <taxon>Pezizomycotina</taxon>
        <taxon>Sordariomycetes</taxon>
        <taxon>Sordariomycetidae</taxon>
        <taxon>Sordariales</taxon>
        <taxon>Sordariaceae</taxon>
        <taxon>Pseudoneurospora</taxon>
    </lineage>
</organism>
<protein>
    <submittedName>
        <fullName evidence="3">Heterokaryon incompatibility</fullName>
    </submittedName>
</protein>
<accession>A0AAN6NMT9</accession>
<dbReference type="InterPro" id="IPR010730">
    <property type="entry name" value="HET"/>
</dbReference>
<dbReference type="Pfam" id="PF06985">
    <property type="entry name" value="HET"/>
    <property type="match status" value="1"/>
</dbReference>
<reference evidence="3" key="2">
    <citation type="submission" date="2023-06" db="EMBL/GenBank/DDBJ databases">
        <authorList>
            <consortium name="Lawrence Berkeley National Laboratory"/>
            <person name="Mondo S.J."/>
            <person name="Hensen N."/>
            <person name="Bonometti L."/>
            <person name="Westerberg I."/>
            <person name="Brannstrom I.O."/>
            <person name="Guillou S."/>
            <person name="Cros-Aarteil S."/>
            <person name="Calhoun S."/>
            <person name="Haridas S."/>
            <person name="Kuo A."/>
            <person name="Pangilinan J."/>
            <person name="Riley R."/>
            <person name="Labutti K."/>
            <person name="Andreopoulos B."/>
            <person name="Lipzen A."/>
            <person name="Chen C."/>
            <person name="Yanf M."/>
            <person name="Daum C."/>
            <person name="Ng V."/>
            <person name="Clum A."/>
            <person name="Steindorff A."/>
            <person name="Ohm R."/>
            <person name="Martin F."/>
            <person name="Silar P."/>
            <person name="Natvig D."/>
            <person name="Lalanne C."/>
            <person name="Gautier V."/>
            <person name="Ament-Velasquez S.L."/>
            <person name="Kruys A."/>
            <person name="Hutchinson M.I."/>
            <person name="Powell A.J."/>
            <person name="Barry K."/>
            <person name="Miller A.N."/>
            <person name="Grigoriev I.V."/>
            <person name="Debuchy R."/>
            <person name="Gladieux P."/>
            <person name="Thoren M.H."/>
            <person name="Johannesson H."/>
        </authorList>
    </citation>
    <scope>NUCLEOTIDE SEQUENCE</scope>
    <source>
        <strain evidence="3">CBS 626.80</strain>
    </source>
</reference>
<dbReference type="InterPro" id="IPR052895">
    <property type="entry name" value="HetReg/Transcr_Mod"/>
</dbReference>
<dbReference type="AlphaFoldDB" id="A0AAN6NMT9"/>
<evidence type="ECO:0000256" key="1">
    <source>
        <dbReference type="SAM" id="MobiDB-lite"/>
    </source>
</evidence>
<dbReference type="PANTHER" id="PTHR24148">
    <property type="entry name" value="ANKYRIN REPEAT DOMAIN-CONTAINING PROTEIN 39 HOMOLOG-RELATED"/>
    <property type="match status" value="1"/>
</dbReference>
<name>A0AAN6NMT9_9PEZI</name>
<feature type="domain" description="Heterokaryon incompatibility" evidence="2">
    <location>
        <begin position="5"/>
        <end position="180"/>
    </location>
</feature>
<evidence type="ECO:0000313" key="4">
    <source>
        <dbReference type="Proteomes" id="UP001303222"/>
    </source>
</evidence>
<gene>
    <name evidence="3" type="ORF">QBC32DRAFT_357779</name>
</gene>
<evidence type="ECO:0000313" key="3">
    <source>
        <dbReference type="EMBL" id="KAK3946527.1"/>
    </source>
</evidence>
<proteinExistence type="predicted"/>
<reference evidence="3" key="1">
    <citation type="journal article" date="2023" name="Mol. Phylogenet. Evol.">
        <title>Genome-scale phylogeny and comparative genomics of the fungal order Sordariales.</title>
        <authorList>
            <person name="Hensen N."/>
            <person name="Bonometti L."/>
            <person name="Westerberg I."/>
            <person name="Brannstrom I.O."/>
            <person name="Guillou S."/>
            <person name="Cros-Aarteil S."/>
            <person name="Calhoun S."/>
            <person name="Haridas S."/>
            <person name="Kuo A."/>
            <person name="Mondo S."/>
            <person name="Pangilinan J."/>
            <person name="Riley R."/>
            <person name="LaButti K."/>
            <person name="Andreopoulos B."/>
            <person name="Lipzen A."/>
            <person name="Chen C."/>
            <person name="Yan M."/>
            <person name="Daum C."/>
            <person name="Ng V."/>
            <person name="Clum A."/>
            <person name="Steindorff A."/>
            <person name="Ohm R.A."/>
            <person name="Martin F."/>
            <person name="Silar P."/>
            <person name="Natvig D.O."/>
            <person name="Lalanne C."/>
            <person name="Gautier V."/>
            <person name="Ament-Velasquez S.L."/>
            <person name="Kruys A."/>
            <person name="Hutchinson M.I."/>
            <person name="Powell A.J."/>
            <person name="Barry K."/>
            <person name="Miller A.N."/>
            <person name="Grigoriev I.V."/>
            <person name="Debuchy R."/>
            <person name="Gladieux P."/>
            <person name="Hiltunen Thoren M."/>
            <person name="Johannesson H."/>
        </authorList>
    </citation>
    <scope>NUCLEOTIDE SEQUENCE</scope>
    <source>
        <strain evidence="3">CBS 626.80</strain>
    </source>
</reference>
<dbReference type="Proteomes" id="UP001303222">
    <property type="component" value="Unassembled WGS sequence"/>
</dbReference>
<dbReference type="EMBL" id="MU859791">
    <property type="protein sequence ID" value="KAK3946527.1"/>
    <property type="molecule type" value="Genomic_DNA"/>
</dbReference>
<sequence length="216" mass="24909">MWGVYEALSYTWGDPSNVRDITSFTPRMTPSPPRKSDSQGRGYKCPFEGAGFQQEGSYTTLTVTYNCYSALRRLRNHISPRTVWIDAICINQDDIPERNSQVAMMSLIYHQSRRLVIDVGDASPTSDAAIDFIVQYDQHRETGERDEHGVYDMTTGLFIRDIICEFYARPWFSRIWVLQEAFLGVQEPWTRDSHGLPAWLNCGGRSVEWSKFNRCT</sequence>
<dbReference type="PANTHER" id="PTHR24148:SF73">
    <property type="entry name" value="HET DOMAIN PROTEIN (AFU_ORTHOLOGUE AFUA_8G01020)"/>
    <property type="match status" value="1"/>
</dbReference>
<keyword evidence="4" id="KW-1185">Reference proteome</keyword>
<comment type="caution">
    <text evidence="3">The sequence shown here is derived from an EMBL/GenBank/DDBJ whole genome shotgun (WGS) entry which is preliminary data.</text>
</comment>